<dbReference type="Proteomes" id="UP000053317">
    <property type="component" value="Unassembled WGS sequence"/>
</dbReference>
<reference evidence="1 2" key="1">
    <citation type="submission" date="2015-05" db="EMBL/GenBank/DDBJ databases">
        <title>Distinctive expansion of gene families associated with plant cell wall degradation and secondary metabolism in the genomes of grapevine trunk pathogens.</title>
        <authorList>
            <person name="Lawrence D.P."/>
            <person name="Travadon R."/>
            <person name="Rolshausen P.E."/>
            <person name="Baumgartner K."/>
        </authorList>
    </citation>
    <scope>NUCLEOTIDE SEQUENCE [LARGE SCALE GENOMIC DNA]</scope>
    <source>
        <strain evidence="1">UCRPC4</strain>
    </source>
</reference>
<accession>A0A0G2F4J0</accession>
<gene>
    <name evidence="1" type="ORF">UCRPC4_g00075</name>
</gene>
<keyword evidence="2" id="KW-1185">Reference proteome</keyword>
<dbReference type="AlphaFoldDB" id="A0A0G2F4J0"/>
<protein>
    <submittedName>
        <fullName evidence="1">Putative oligopeptidase family protein</fullName>
    </submittedName>
</protein>
<comment type="caution">
    <text evidence="1">The sequence shown here is derived from an EMBL/GenBank/DDBJ whole genome shotgun (WGS) entry which is preliminary data.</text>
</comment>
<evidence type="ECO:0000313" key="1">
    <source>
        <dbReference type="EMBL" id="KKY29169.1"/>
    </source>
</evidence>
<name>A0A0G2F4J0_PHACM</name>
<organism evidence="1 2">
    <name type="scientific">Phaeomoniella chlamydospora</name>
    <name type="common">Phaeoacremonium chlamydosporum</name>
    <dbReference type="NCBI Taxonomy" id="158046"/>
    <lineage>
        <taxon>Eukaryota</taxon>
        <taxon>Fungi</taxon>
        <taxon>Dikarya</taxon>
        <taxon>Ascomycota</taxon>
        <taxon>Pezizomycotina</taxon>
        <taxon>Eurotiomycetes</taxon>
        <taxon>Chaetothyriomycetidae</taxon>
        <taxon>Phaeomoniellales</taxon>
        <taxon>Phaeomoniellaceae</taxon>
        <taxon>Phaeomoniella</taxon>
    </lineage>
</organism>
<sequence>MINETVPISGLSGRSAKDTEERPYLAGSIASNIDHVKIHKLPSGVIALAFTAAADANQNLSNEELEKKPRTTAREWEDQRPRCWDAYVNQYRSVLWYTNLRRSGNGEYTLSKTGPINALRDTGLALPYLPDALSSPDFDISRDGLMFATVDPEANEWKTRLNSLFYIPLESFEETDVP</sequence>
<proteinExistence type="predicted"/>
<evidence type="ECO:0000313" key="2">
    <source>
        <dbReference type="Proteomes" id="UP000053317"/>
    </source>
</evidence>
<dbReference type="EMBL" id="LCWF01000002">
    <property type="protein sequence ID" value="KKY29169.1"/>
    <property type="molecule type" value="Genomic_DNA"/>
</dbReference>
<reference evidence="1 2" key="2">
    <citation type="submission" date="2015-05" db="EMBL/GenBank/DDBJ databases">
        <authorList>
            <person name="Morales-Cruz A."/>
            <person name="Amrine K.C."/>
            <person name="Cantu D."/>
        </authorList>
    </citation>
    <scope>NUCLEOTIDE SEQUENCE [LARGE SCALE GENOMIC DNA]</scope>
    <source>
        <strain evidence="1">UCRPC4</strain>
    </source>
</reference>